<feature type="compositionally biased region" description="Low complexity" evidence="1">
    <location>
        <begin position="526"/>
        <end position="557"/>
    </location>
</feature>
<evidence type="ECO:0000256" key="1">
    <source>
        <dbReference type="SAM" id="MobiDB-lite"/>
    </source>
</evidence>
<evidence type="ECO:0000313" key="2">
    <source>
        <dbReference type="EMBL" id="KAF7495623.1"/>
    </source>
</evidence>
<keyword evidence="4" id="KW-1185">Reference proteome</keyword>
<reference evidence="4" key="1">
    <citation type="journal article" date="2020" name="PLoS Negl. Trop. Dis.">
        <title>High-quality nuclear genome for Sarcoptes scabiei-A critical resource for a neglected parasite.</title>
        <authorList>
            <person name="Korhonen P.K."/>
            <person name="Gasser R.B."/>
            <person name="Ma G."/>
            <person name="Wang T."/>
            <person name="Stroehlein A.J."/>
            <person name="Young N.D."/>
            <person name="Ang C.S."/>
            <person name="Fernando D.D."/>
            <person name="Lu H.C."/>
            <person name="Taylor S."/>
            <person name="Reynolds S.L."/>
            <person name="Mofiz E."/>
            <person name="Najaraj S.H."/>
            <person name="Gowda H."/>
            <person name="Madugundu A."/>
            <person name="Renuse S."/>
            <person name="Holt D."/>
            <person name="Pandey A."/>
            <person name="Papenfuss A.T."/>
            <person name="Fischer K."/>
        </authorList>
    </citation>
    <scope>NUCLEOTIDE SEQUENCE [LARGE SCALE GENOMIC DNA]</scope>
</reference>
<dbReference type="EMBL" id="WVUK01000047">
    <property type="protein sequence ID" value="KAF7495623.1"/>
    <property type="molecule type" value="Genomic_DNA"/>
</dbReference>
<gene>
    <name evidence="2" type="ORF">SSS_3702</name>
</gene>
<feature type="compositionally biased region" description="Low complexity" evidence="1">
    <location>
        <begin position="137"/>
        <end position="150"/>
    </location>
</feature>
<evidence type="ECO:0000313" key="4">
    <source>
        <dbReference type="Proteomes" id="UP000070412"/>
    </source>
</evidence>
<feature type="region of interest" description="Disordered" evidence="1">
    <location>
        <begin position="127"/>
        <end position="159"/>
    </location>
</feature>
<name>A0A834RK21_SARSC</name>
<proteinExistence type="predicted"/>
<reference evidence="3" key="3">
    <citation type="submission" date="2022-06" db="UniProtKB">
        <authorList>
            <consortium name="EnsemblMetazoa"/>
        </authorList>
    </citation>
    <scope>IDENTIFICATION</scope>
</reference>
<feature type="region of interest" description="Disordered" evidence="1">
    <location>
        <begin position="520"/>
        <end position="585"/>
    </location>
</feature>
<protein>
    <submittedName>
        <fullName evidence="2 3">Uncharacterized protein</fullName>
    </submittedName>
</protein>
<dbReference type="OrthoDB" id="6516420at2759"/>
<evidence type="ECO:0000313" key="3">
    <source>
        <dbReference type="EnsemblMetazoa" id="KAF7495623.1"/>
    </source>
</evidence>
<feature type="compositionally biased region" description="Low complexity" evidence="1">
    <location>
        <begin position="50"/>
        <end position="71"/>
    </location>
</feature>
<reference evidence="2" key="2">
    <citation type="submission" date="2020-01" db="EMBL/GenBank/DDBJ databases">
        <authorList>
            <person name="Korhonen P.K.K."/>
            <person name="Guangxu M.G."/>
            <person name="Wang T.W."/>
            <person name="Stroehlein A.J.S."/>
            <person name="Young N.D."/>
            <person name="Ang C.-S.A."/>
            <person name="Fernando D.W.F."/>
            <person name="Lu H.L."/>
            <person name="Taylor S.T."/>
            <person name="Ehtesham M.E.M."/>
            <person name="Najaraj S.H.N."/>
            <person name="Harsha G.H.G."/>
            <person name="Madugundu A.M."/>
            <person name="Renuse S.R."/>
            <person name="Holt D.H."/>
            <person name="Pandey A.P."/>
            <person name="Papenfuss A.P."/>
            <person name="Gasser R.B.G."/>
            <person name="Fischer K.F."/>
        </authorList>
    </citation>
    <scope>NUCLEOTIDE SEQUENCE</scope>
    <source>
        <strain evidence="2">SSS_KF_BRIS2020</strain>
    </source>
</reference>
<dbReference type="EnsemblMetazoa" id="SSS_3702s_mrna">
    <property type="protein sequence ID" value="KAF7495623.1"/>
    <property type="gene ID" value="SSS_3702"/>
</dbReference>
<feature type="region of interest" description="Disordered" evidence="1">
    <location>
        <begin position="48"/>
        <end position="71"/>
    </location>
</feature>
<feature type="compositionally biased region" description="Polar residues" evidence="1">
    <location>
        <begin position="558"/>
        <end position="585"/>
    </location>
</feature>
<dbReference type="AlphaFoldDB" id="A0A834RK21"/>
<organism evidence="2">
    <name type="scientific">Sarcoptes scabiei</name>
    <name type="common">Itch mite</name>
    <name type="synonym">Acarus scabiei</name>
    <dbReference type="NCBI Taxonomy" id="52283"/>
    <lineage>
        <taxon>Eukaryota</taxon>
        <taxon>Metazoa</taxon>
        <taxon>Ecdysozoa</taxon>
        <taxon>Arthropoda</taxon>
        <taxon>Chelicerata</taxon>
        <taxon>Arachnida</taxon>
        <taxon>Acari</taxon>
        <taxon>Acariformes</taxon>
        <taxon>Sarcoptiformes</taxon>
        <taxon>Astigmata</taxon>
        <taxon>Psoroptidia</taxon>
        <taxon>Sarcoptoidea</taxon>
        <taxon>Sarcoptidae</taxon>
        <taxon>Sarcoptinae</taxon>
        <taxon>Sarcoptes</taxon>
    </lineage>
</organism>
<sequence>MLNRKQILICLIFGGLFISIDSYSYPTLNVQTSSPSLSSLSPAIKSFHRTSPTSSPTSSSFSPSSSSSSLLPLSSSRTSKSLSISNLAPISSLPSSSSILSRREPTNFIANNHSFIYNYDKNRDQSLSASIDKPTKSSPSSPSSSSMSSSTQNSDLKSQESFDTFHGALGPLRDHLDPIGLLKKGADIDSINSYGLGGDSIYGGKFHSGFGGGTKKFLQPLIHGGNYDHDGYRDKKFFDIEHLDQGLNKYTGHHKKDKYGGKSNQHKDYHDTHVYTRNRGYGYEKHFMFDKEYSTGKSSGRKNGHHSYYGDHDHGSKAGIDAHKNYDLKKYGHKNYNNYDGYDDGPMMNGDYSVLIEPNHNSYNDDGYPSHYENGGDNYDFGKLNLLKHKKEVHQLKKHLENHHHLHQHHKYPELIQPIHLTKVHEYVPVIESYGGVLNPLPKTDSIGSNYNSYGVNSNPFYTNHQSSPIMNSAYSIYPSGEEGVYLSSASDAQKSNIANNSETEGESVNTHYATLLRNNPSLIESKSSPSTGTVSSSTTSHTSHSTTTTKTTSHTSQVIDTSPLISTRKSSSTHSPVISSASSQPNGIIETFDRIQNGVHATPPVIATHLYKSYAPNTNFIQNNQS</sequence>
<dbReference type="Proteomes" id="UP000070412">
    <property type="component" value="Unassembled WGS sequence"/>
</dbReference>
<accession>A0A834RK21</accession>